<evidence type="ECO:0008006" key="3">
    <source>
        <dbReference type="Google" id="ProtNLM"/>
    </source>
</evidence>
<dbReference type="EMBL" id="JBHSAY010000023">
    <property type="protein sequence ID" value="MFC4135535.1"/>
    <property type="molecule type" value="Genomic_DNA"/>
</dbReference>
<gene>
    <name evidence="1" type="ORF">ACFOZ4_33390</name>
</gene>
<organism evidence="1 2">
    <name type="scientific">Hamadaea flava</name>
    <dbReference type="NCBI Taxonomy" id="1742688"/>
    <lineage>
        <taxon>Bacteria</taxon>
        <taxon>Bacillati</taxon>
        <taxon>Actinomycetota</taxon>
        <taxon>Actinomycetes</taxon>
        <taxon>Micromonosporales</taxon>
        <taxon>Micromonosporaceae</taxon>
        <taxon>Hamadaea</taxon>
    </lineage>
</organism>
<name>A0ABV8LXN6_9ACTN</name>
<dbReference type="SUPFAM" id="SSF46785">
    <property type="entry name" value="Winged helix' DNA-binding domain"/>
    <property type="match status" value="1"/>
</dbReference>
<reference evidence="2" key="1">
    <citation type="journal article" date="2019" name="Int. J. Syst. Evol. Microbiol.">
        <title>The Global Catalogue of Microorganisms (GCM) 10K type strain sequencing project: providing services to taxonomists for standard genome sequencing and annotation.</title>
        <authorList>
            <consortium name="The Broad Institute Genomics Platform"/>
            <consortium name="The Broad Institute Genome Sequencing Center for Infectious Disease"/>
            <person name="Wu L."/>
            <person name="Ma J."/>
        </authorList>
    </citation>
    <scope>NUCLEOTIDE SEQUENCE [LARGE SCALE GENOMIC DNA]</scope>
    <source>
        <strain evidence="2">CGMCC 4.7289</strain>
    </source>
</reference>
<comment type="caution">
    <text evidence="1">The sequence shown here is derived from an EMBL/GenBank/DDBJ whole genome shotgun (WGS) entry which is preliminary data.</text>
</comment>
<dbReference type="Gene3D" id="1.10.10.10">
    <property type="entry name" value="Winged helix-like DNA-binding domain superfamily/Winged helix DNA-binding domain"/>
    <property type="match status" value="1"/>
</dbReference>
<dbReference type="InterPro" id="IPR036390">
    <property type="entry name" value="WH_DNA-bd_sf"/>
</dbReference>
<accession>A0ABV8LXN6</accession>
<evidence type="ECO:0000313" key="2">
    <source>
        <dbReference type="Proteomes" id="UP001595816"/>
    </source>
</evidence>
<dbReference type="InterPro" id="IPR036388">
    <property type="entry name" value="WH-like_DNA-bd_sf"/>
</dbReference>
<keyword evidence="2" id="KW-1185">Reference proteome</keyword>
<sequence>MDTPKPIGYWLMHLHNLLEEQFERTLAGLNARAGSEDEGPAKTGSVLSVSRRQWQLLNTLSRGSRTSGELAEALAPFWSGAAEDPQAVLADLADRGWTRLDGDAIGLSETGRELHAELAARVERARAALLGDLTPEQYHQTVRSLATMAANVEAALGNPARTASSVS</sequence>
<evidence type="ECO:0000313" key="1">
    <source>
        <dbReference type="EMBL" id="MFC4135535.1"/>
    </source>
</evidence>
<protein>
    <recommendedName>
        <fullName evidence="3">MarR family transcriptional regulator</fullName>
    </recommendedName>
</protein>
<dbReference type="Proteomes" id="UP001595816">
    <property type="component" value="Unassembled WGS sequence"/>
</dbReference>
<proteinExistence type="predicted"/>
<dbReference type="RefSeq" id="WP_253750294.1">
    <property type="nucleotide sequence ID" value="NZ_JAMZDZ010000001.1"/>
</dbReference>